<proteinExistence type="inferred from homology"/>
<dbReference type="PANTHER" id="PTHR22762">
    <property type="entry name" value="ALPHA-GLUCOSIDASE"/>
    <property type="match status" value="1"/>
</dbReference>
<dbReference type="Gene3D" id="2.60.40.1760">
    <property type="entry name" value="glycosyl hydrolase (family 31)"/>
    <property type="match status" value="1"/>
</dbReference>
<evidence type="ECO:0000313" key="8">
    <source>
        <dbReference type="Proteomes" id="UP001280897"/>
    </source>
</evidence>
<dbReference type="GO" id="GO:0030246">
    <property type="term" value="F:carbohydrate binding"/>
    <property type="evidence" value="ECO:0007669"/>
    <property type="project" value="InterPro"/>
</dbReference>
<keyword evidence="2 7" id="KW-0378">Hydrolase</keyword>
<dbReference type="GO" id="GO:0004553">
    <property type="term" value="F:hydrolase activity, hydrolyzing O-glycosyl compounds"/>
    <property type="evidence" value="ECO:0007669"/>
    <property type="project" value="InterPro"/>
</dbReference>
<dbReference type="Gene3D" id="3.20.20.80">
    <property type="entry name" value="Glycosidases"/>
    <property type="match status" value="1"/>
</dbReference>
<dbReference type="InterPro" id="IPR000322">
    <property type="entry name" value="Glyco_hydro_31_TIM"/>
</dbReference>
<dbReference type="InterPro" id="IPR017853">
    <property type="entry name" value="GH"/>
</dbReference>
<dbReference type="SUPFAM" id="SSF74650">
    <property type="entry name" value="Galactose mutarotase-like"/>
    <property type="match status" value="1"/>
</dbReference>
<dbReference type="InterPro" id="IPR048395">
    <property type="entry name" value="Glyco_hydro_31_C"/>
</dbReference>
<gene>
    <name evidence="7" type="ORF">R0G89_03305</name>
</gene>
<dbReference type="SUPFAM" id="SSF51011">
    <property type="entry name" value="Glycosyl hydrolase domain"/>
    <property type="match status" value="1"/>
</dbReference>
<dbReference type="Proteomes" id="UP001280897">
    <property type="component" value="Unassembled WGS sequence"/>
</dbReference>
<comment type="similarity">
    <text evidence="1 2">Belongs to the glycosyl hydrolase 31 family.</text>
</comment>
<dbReference type="GO" id="GO:0005975">
    <property type="term" value="P:carbohydrate metabolic process"/>
    <property type="evidence" value="ECO:0007669"/>
    <property type="project" value="InterPro"/>
</dbReference>
<evidence type="ECO:0000259" key="3">
    <source>
        <dbReference type="Pfam" id="PF01055"/>
    </source>
</evidence>
<dbReference type="PANTHER" id="PTHR22762:SF165">
    <property type="entry name" value="PUTATIVE (AFU_ORTHOLOGUE AFUA_1G06560)-RELATED"/>
    <property type="match status" value="1"/>
</dbReference>
<reference evidence="7" key="1">
    <citation type="journal article" date="2023" name="PeerJ">
        <title>Selection and evaluation of lactic acid bacteria from chicken feces in Thailand as potential probiotics.</title>
        <authorList>
            <person name="Khurajog B."/>
            <person name="Disastra Y."/>
            <person name="Lawwyne L.D."/>
            <person name="Sirichokchatchawan W."/>
            <person name="Niyomtham W."/>
            <person name="Yindee J."/>
            <person name="Hampson D.J."/>
            <person name="Prapasarakul N."/>
        </authorList>
    </citation>
    <scope>NUCLEOTIDE SEQUENCE</scope>
    <source>
        <strain evidence="7">BF9</strain>
    </source>
</reference>
<evidence type="ECO:0000256" key="1">
    <source>
        <dbReference type="ARBA" id="ARBA00007806"/>
    </source>
</evidence>
<dbReference type="InterPro" id="IPR013780">
    <property type="entry name" value="Glyco_hydro_b"/>
</dbReference>
<dbReference type="CDD" id="cd14752">
    <property type="entry name" value="GH31_N"/>
    <property type="match status" value="1"/>
</dbReference>
<dbReference type="InterPro" id="IPR011013">
    <property type="entry name" value="Gal_mutarotase_sf_dom"/>
</dbReference>
<dbReference type="Pfam" id="PF13802">
    <property type="entry name" value="Gal_mutarotas_2"/>
    <property type="match status" value="1"/>
</dbReference>
<dbReference type="AlphaFoldDB" id="A0AAW8YGW3"/>
<evidence type="ECO:0000256" key="2">
    <source>
        <dbReference type="RuleBase" id="RU361185"/>
    </source>
</evidence>
<evidence type="ECO:0000259" key="6">
    <source>
        <dbReference type="Pfam" id="PF21365"/>
    </source>
</evidence>
<dbReference type="Pfam" id="PF21365">
    <property type="entry name" value="Glyco_hydro_31_3rd"/>
    <property type="match status" value="1"/>
</dbReference>
<evidence type="ECO:0000259" key="4">
    <source>
        <dbReference type="Pfam" id="PF13802"/>
    </source>
</evidence>
<dbReference type="CDD" id="cd06599">
    <property type="entry name" value="GH31_glycosidase_Aec37"/>
    <property type="match status" value="1"/>
</dbReference>
<dbReference type="SUPFAM" id="SSF51445">
    <property type="entry name" value="(Trans)glycosidases"/>
    <property type="match status" value="1"/>
</dbReference>
<dbReference type="InterPro" id="IPR033403">
    <property type="entry name" value="DUF5110"/>
</dbReference>
<dbReference type="Pfam" id="PF17137">
    <property type="entry name" value="DUF5110"/>
    <property type="match status" value="1"/>
</dbReference>
<reference evidence="7" key="2">
    <citation type="submission" date="2023-10" db="EMBL/GenBank/DDBJ databases">
        <authorList>
            <person name="Khurajog B."/>
        </authorList>
    </citation>
    <scope>NUCLEOTIDE SEQUENCE</scope>
    <source>
        <strain evidence="7">BF9</strain>
    </source>
</reference>
<evidence type="ECO:0000313" key="7">
    <source>
        <dbReference type="EMBL" id="MDV2620759.1"/>
    </source>
</evidence>
<feature type="domain" description="Glycoside hydrolase family 31 TIM barrel" evidence="3">
    <location>
        <begin position="258"/>
        <end position="587"/>
    </location>
</feature>
<comment type="caution">
    <text evidence="7">The sequence shown here is derived from an EMBL/GenBank/DDBJ whole genome shotgun (WGS) entry which is preliminary data.</text>
</comment>
<dbReference type="InterPro" id="IPR025887">
    <property type="entry name" value="Glyco_hydro_31_N_dom"/>
</dbReference>
<organism evidence="7 8">
    <name type="scientific">Pediococcus acidilactici</name>
    <dbReference type="NCBI Taxonomy" id="1254"/>
    <lineage>
        <taxon>Bacteria</taxon>
        <taxon>Bacillati</taxon>
        <taxon>Bacillota</taxon>
        <taxon>Bacilli</taxon>
        <taxon>Lactobacillales</taxon>
        <taxon>Lactobacillaceae</taxon>
        <taxon>Pediococcus</taxon>
        <taxon>Pediococcus acidilactici group</taxon>
    </lineage>
</organism>
<protein>
    <submittedName>
        <fullName evidence="7">Glycoside hydrolase family 31 protein</fullName>
    </submittedName>
</protein>
<evidence type="ECO:0000259" key="5">
    <source>
        <dbReference type="Pfam" id="PF17137"/>
    </source>
</evidence>
<feature type="domain" description="Glycoside hydrolase family 31 N-terminal" evidence="4">
    <location>
        <begin position="26"/>
        <end position="211"/>
    </location>
</feature>
<dbReference type="EMBL" id="JAWJAV010000002">
    <property type="protein sequence ID" value="MDV2620759.1"/>
    <property type="molecule type" value="Genomic_DNA"/>
</dbReference>
<dbReference type="Gene3D" id="2.60.40.1180">
    <property type="entry name" value="Golgi alpha-mannosidase II"/>
    <property type="match status" value="2"/>
</dbReference>
<feature type="domain" description="DUF5110" evidence="5">
    <location>
        <begin position="699"/>
        <end position="762"/>
    </location>
</feature>
<sequence>MKTSTKVLEINNQNDFLDVITNGARFRIYLLDENIIRIKGTFADDFAPEQSYALVKTAWADATDELLGDERQRVTPISITVTELADHYCVTNGKYVLNIFKEPFYFEIVDENGRVVHQDLPNRAFVEDDFGREYHYSRMGDANKFYGFGEKSGKLNKFKRRMRMHNTDSLGWNAQKSDPLYKMIPFYIDFDPANQVASGLFYNTARDSVFDMDCEHSNYWLRYSYFQCDGGDLDVFFIGGPTIKKVVEHYTDLTGKSAMVPMASFGYMGSTMFYTELAEHADDAIIDFVETCKQNDIPCDGFFLSSGYTSGKDGKRYVFNWNKKRFPDPQKFVAELKARGVLLAPNIKPGMLTTHPLAKSFQQKAAYVKTADGQASQTDQFWGGPAYFVYFTSADGRAAWKTEMKKALISLGITSIWNDNNEYEINDNQAQVDAEGQHRKIGEVKPIMSTMMAKAAQEAINEAAPDQRPYLINRAGFAGIQRYAQTWAGDNYTSWTNLKYNIPTILGMGLSGVANQGCDIGGFDGPLPEPELFVRWVQNGIFQPRFSIHSCNTDNTVTEPWTYPAYIHYVRDAIKLRYSLIPYFYSLLDEAATVGSPIMRPLVYEFQEDPQVAEESFEFMLGPALLVANVVGPQQTTKAIYLPKGARWFDLHTHQYYDGGQTITVPVDLNSIPMFLRSGGILPTSPGLNNIHNEPIEKLRILVEPSEAGKFTLYEDDGISNDYRTGDLLRTHIQVTPGSQGVTLDFQREGSYVTKVKELELVVGCPTVAPVAVMIVGNEVPRYLNAARFATAAEGWYYNGETKQTTIRFANPGAVKFSVAINFSVKDLISI</sequence>
<keyword evidence="2" id="KW-0326">Glycosidase</keyword>
<accession>A0AAW8YGW3</accession>
<feature type="domain" description="Glycosyl hydrolase family 31 C-terminal" evidence="6">
    <location>
        <begin position="595"/>
        <end position="682"/>
    </location>
</feature>
<dbReference type="RefSeq" id="WP_317071973.1">
    <property type="nucleotide sequence ID" value="NZ_JAWJAV010000002.1"/>
</dbReference>
<name>A0AAW8YGW3_PEDAC</name>
<dbReference type="Pfam" id="PF01055">
    <property type="entry name" value="Glyco_hydro_31_2nd"/>
    <property type="match status" value="1"/>
</dbReference>